<dbReference type="EMBL" id="JNUP01000066">
    <property type="protein sequence ID" value="KGE71349.1"/>
    <property type="molecule type" value="Genomic_DNA"/>
</dbReference>
<feature type="domain" description="FecR protein" evidence="3">
    <location>
        <begin position="63"/>
        <end position="161"/>
    </location>
</feature>
<dbReference type="OrthoDB" id="344641at2"/>
<sequence length="759" mass="81777">MKKQRLLMCFIAVLAVLGGYGFAQADAPAAYLEYYDFGVSVFDSEGFEIPDISFGFELDPGYRIETNEGAAEISLQPNGSIIKLSPGTNFTIDSVQGRDGSTSNNFSVGRGRIRAVAAKVTGSEYNFRTRTAVGGVRGTDFGIEVVPDQSDSLFVAEGSVEFTNSETGESLLLGAGQFANALSEVFQAVNLTAEEMGALFEGLDFSALDPASVPGQPQPQADDQPADQPEEGDDGSETASGAGSSGPLASPESQQDQTAQEEGEAQGDPTINTDSPIYKFLSDFLGMEVGSITMDGKTYGKAVFQPKINFGSFRSQLYLPIIYSDNLLDPENWHKPQGNDEWSFGTDQPEGEVLAIVGDVLKDLVLKIKYIEIGDYRDPFFLKLGNVESMTLGHGMLINNYANDADFPAVRRMGLNIGLTGKKVGLELLTNDLSNPEIFGTRFVFRPAAPSFGLGVALSLAADINPGGELERAAESAGTDNLTELQKAAAEADLMFFNAAFDIDVPIVETDFLSLVLFGDLGTFIPYVGSSVTLDGTTIESGLRTEAFIERDDGLKIRNYGIQTGLFGNLWILDYRLEFQYYQGAFTPSFYNNPYDRIRSQRATDTLTFLLDPAGFDGITKAGVYGSAGAQIIPGLSLGAGYKWPWVIGAEGEADITADDYFHIGLHVAEGLLPYNISGGIQFERARFRDVFTDTENFSLFDENATFKGSISVEVAPLMDIVLSVGTAVLRDDTGAVRYNEGGKPVFGPTISLETKIGF</sequence>
<comment type="caution">
    <text evidence="4">The sequence shown here is derived from an EMBL/GenBank/DDBJ whole genome shotgun (WGS) entry which is preliminary data.</text>
</comment>
<feature type="compositionally biased region" description="Low complexity" evidence="1">
    <location>
        <begin position="214"/>
        <end position="223"/>
    </location>
</feature>
<protein>
    <recommendedName>
        <fullName evidence="3">FecR protein domain-containing protein</fullName>
    </recommendedName>
</protein>
<reference evidence="4 5" key="1">
    <citation type="submission" date="2014-05" db="EMBL/GenBank/DDBJ databases">
        <title>De novo Genome Sequence of Spirocheata sp.</title>
        <authorList>
            <person name="Shivani Y."/>
            <person name="Subhash Y."/>
            <person name="Tushar L."/>
            <person name="Sasikala C."/>
            <person name="Ramana C.V."/>
        </authorList>
    </citation>
    <scope>NUCLEOTIDE SEQUENCE [LARGE SCALE GENOMIC DNA]</scope>
    <source>
        <strain evidence="4 5">JC230</strain>
    </source>
</reference>
<dbReference type="RefSeq" id="WP_037548515.1">
    <property type="nucleotide sequence ID" value="NZ_JNUP01000066.1"/>
</dbReference>
<dbReference type="eggNOG" id="COG4254">
    <property type="taxonomic scope" value="Bacteria"/>
</dbReference>
<gene>
    <name evidence="4" type="ORF">DC28_11090</name>
</gene>
<evidence type="ECO:0000256" key="1">
    <source>
        <dbReference type="SAM" id="MobiDB-lite"/>
    </source>
</evidence>
<dbReference type="Proteomes" id="UP000029692">
    <property type="component" value="Unassembled WGS sequence"/>
</dbReference>
<dbReference type="PANTHER" id="PTHR38731:SF1">
    <property type="entry name" value="FECR PROTEIN DOMAIN-CONTAINING PROTEIN"/>
    <property type="match status" value="1"/>
</dbReference>
<dbReference type="Gene3D" id="2.60.120.1440">
    <property type="match status" value="1"/>
</dbReference>
<organism evidence="4 5">
    <name type="scientific">Spirochaeta lutea</name>
    <dbReference type="NCBI Taxonomy" id="1480694"/>
    <lineage>
        <taxon>Bacteria</taxon>
        <taxon>Pseudomonadati</taxon>
        <taxon>Spirochaetota</taxon>
        <taxon>Spirochaetia</taxon>
        <taxon>Spirochaetales</taxon>
        <taxon>Spirochaetaceae</taxon>
        <taxon>Spirochaeta</taxon>
    </lineage>
</organism>
<dbReference type="Pfam" id="PF04773">
    <property type="entry name" value="FecR"/>
    <property type="match status" value="1"/>
</dbReference>
<proteinExistence type="predicted"/>
<feature type="chain" id="PRO_5001938510" description="FecR protein domain-containing protein" evidence="2">
    <location>
        <begin position="26"/>
        <end position="759"/>
    </location>
</feature>
<dbReference type="InterPro" id="IPR006860">
    <property type="entry name" value="FecR"/>
</dbReference>
<keyword evidence="2" id="KW-0732">Signal</keyword>
<name>A0A098QUJ4_9SPIO</name>
<evidence type="ECO:0000313" key="5">
    <source>
        <dbReference type="Proteomes" id="UP000029692"/>
    </source>
</evidence>
<dbReference type="AlphaFoldDB" id="A0A098QUJ4"/>
<feature type="compositionally biased region" description="Low complexity" evidence="1">
    <location>
        <begin position="237"/>
        <end position="253"/>
    </location>
</feature>
<dbReference type="STRING" id="1480694.DC28_11090"/>
<evidence type="ECO:0000256" key="2">
    <source>
        <dbReference type="SAM" id="SignalP"/>
    </source>
</evidence>
<keyword evidence="5" id="KW-1185">Reference proteome</keyword>
<feature type="signal peptide" evidence="2">
    <location>
        <begin position="1"/>
        <end position="25"/>
    </location>
</feature>
<evidence type="ECO:0000313" key="4">
    <source>
        <dbReference type="EMBL" id="KGE71349.1"/>
    </source>
</evidence>
<dbReference type="PANTHER" id="PTHR38731">
    <property type="entry name" value="LIPL45-RELATED LIPOPROTEIN-RELATED"/>
    <property type="match status" value="1"/>
</dbReference>
<feature type="compositionally biased region" description="Acidic residues" evidence="1">
    <location>
        <begin position="224"/>
        <end position="236"/>
    </location>
</feature>
<accession>A0A098QUJ4</accession>
<feature type="region of interest" description="Disordered" evidence="1">
    <location>
        <begin position="207"/>
        <end position="273"/>
    </location>
</feature>
<evidence type="ECO:0000259" key="3">
    <source>
        <dbReference type="Pfam" id="PF04773"/>
    </source>
</evidence>